<feature type="domain" description="ComC supersandwich" evidence="3">
    <location>
        <begin position="721"/>
        <end position="933"/>
    </location>
</feature>
<dbReference type="OMA" id="LAWIHAN"/>
<dbReference type="OrthoDB" id="24396at2759"/>
<protein>
    <submittedName>
        <fullName evidence="5">EGF-like domain-containing protein</fullName>
    </submittedName>
</protein>
<gene>
    <name evidence="5" type="ORF">DLAC_04994</name>
</gene>
<dbReference type="EMBL" id="LODT01000025">
    <property type="protein sequence ID" value="KYQ93615.1"/>
    <property type="molecule type" value="Genomic_DNA"/>
</dbReference>
<dbReference type="Proteomes" id="UP000076078">
    <property type="component" value="Unassembled WGS sequence"/>
</dbReference>
<dbReference type="InterPro" id="IPR032675">
    <property type="entry name" value="LRR_dom_sf"/>
</dbReference>
<keyword evidence="6" id="KW-1185">Reference proteome</keyword>
<comment type="caution">
    <text evidence="5">The sequence shown here is derived from an EMBL/GenBank/DDBJ whole genome shotgun (WGS) entry which is preliminary data.</text>
</comment>
<keyword evidence="1" id="KW-0472">Membrane</keyword>
<keyword evidence="1" id="KW-1133">Transmembrane helix</keyword>
<dbReference type="Pfam" id="PF25820">
    <property type="entry name" value="DUF7949"/>
    <property type="match status" value="1"/>
</dbReference>
<evidence type="ECO:0000256" key="2">
    <source>
        <dbReference type="SAM" id="SignalP"/>
    </source>
</evidence>
<feature type="transmembrane region" description="Helical" evidence="1">
    <location>
        <begin position="959"/>
        <end position="982"/>
    </location>
</feature>
<evidence type="ECO:0000313" key="5">
    <source>
        <dbReference type="EMBL" id="KYQ93615.1"/>
    </source>
</evidence>
<sequence>MKSIAIVYISVLFLLFVDFSSGVLNPNQATAISNLKTEYSQTWDLSNICLSNPVDIVCDSTETVIVELVITFTGSYTLSNSIYALVNLTSLTLPNSMAIPNSIWNSLNSLPFLNTLKIDFINTTLPSDLGSFFPNSLTKFIVSRSSQQFPTTLFTNTKLKSVSIGASNFEDYVNYPSSIPSPSLVEEITVTNYGSFNMVGTNFNNLKKIDITHKLQQITYDSYHTFTALEILVMTISSIPSLPPSQFPNSLFNLTNLRSLTITDQTLMVGPPVLDFSRLPYLNLIYLSGLGGVLSNIVYPGIIISPRVLNKVDLSIYYANIYPSKFNWSVYKTVSLASDTFEDALPEQDYSNIDNFYIVNNYDKPLPNALCQVKNGITVSNTAITTVPDCFICDWGGSTNVFLNNLNLPVYVQVCPSFSITNNTRLIDTAGGTMIIDGVNLGYVVYKSNGDPFGNQKVLIGNSKLTMEIPSGTGKGYAQLAKFHYAANNSVPFLALNYAYYPPLPNAFQATGVKSVNIVGKYFGDNAALVDVMVAGEDVTLTSVSQTSIELPDGVVHYTKDLVLSVRVTVNTQETLKVITPHGYNPLMNSPLPVLYSTGGLVEFSGQYLTYDTTIMNMTVNGLLFSNNITDSTSTVLIIKYDPIPSGSYNFVYNQNGYQLIDTITVKDPPSSGSPCKGTPVCGGPQQGQCINSHCECLNGWLGEQCDSKPTVIPPPLEPDTQQPNFNTSTEEIALHVSIQSIRELSFDGTQLREQPIEQWKFSQNSTDEKKRYTYEATLFTNCKIQVTVDYFLKDSIVSFAGQNSTKLAGSIKYSAKITDWPFTQKTNQLQLIFSSIIQDQSSSSSSCSYKAIEYEDNQIKDSIKKVNIQVNGNTFSTEFSGLAVIDGINRKIKNSLVPTSEEDTNTQSTSLVGITTPYHNEYIIIDPDFSLLVSYVPPEDKEGSVCSTSKSKLTTAELAGIIVASAVVGLVIIATIIYFTLSKNLKAKLLLYSIKSKVTMK</sequence>
<reference evidence="5 6" key="1">
    <citation type="submission" date="2015-12" db="EMBL/GenBank/DDBJ databases">
        <title>Dictyostelia acquired genes for synthesis and detection of signals that induce cell-type specialization by lateral gene transfer from prokaryotes.</title>
        <authorList>
            <person name="Gloeckner G."/>
            <person name="Schaap P."/>
        </authorList>
    </citation>
    <scope>NUCLEOTIDE SEQUENCE [LARGE SCALE GENOMIC DNA]</scope>
    <source>
        <strain evidence="5 6">TK</strain>
    </source>
</reference>
<dbReference type="Pfam" id="PF22933">
    <property type="entry name" value="ComC_SSD"/>
    <property type="match status" value="1"/>
</dbReference>
<name>A0A151ZI76_TIELA</name>
<accession>A0A151ZI76</accession>
<evidence type="ECO:0000259" key="4">
    <source>
        <dbReference type="Pfam" id="PF25820"/>
    </source>
</evidence>
<dbReference type="SUPFAM" id="SSF52058">
    <property type="entry name" value="L domain-like"/>
    <property type="match status" value="1"/>
</dbReference>
<feature type="signal peptide" evidence="2">
    <location>
        <begin position="1"/>
        <end position="22"/>
    </location>
</feature>
<dbReference type="AlphaFoldDB" id="A0A151ZI76"/>
<proteinExistence type="predicted"/>
<evidence type="ECO:0000313" key="6">
    <source>
        <dbReference type="Proteomes" id="UP000076078"/>
    </source>
</evidence>
<dbReference type="FunCoup" id="A0A151ZI76">
    <property type="interactions" value="461"/>
</dbReference>
<feature type="domain" description="DUF7949" evidence="4">
    <location>
        <begin position="676"/>
        <end position="709"/>
    </location>
</feature>
<dbReference type="InterPro" id="IPR057709">
    <property type="entry name" value="DUF7949"/>
</dbReference>
<dbReference type="PANTHER" id="PTHR31378">
    <property type="entry name" value="EGF-LIKE DOMAIN-CONTAINING PROTEIN-RELATED-RELATED"/>
    <property type="match status" value="1"/>
</dbReference>
<dbReference type="InParanoid" id="A0A151ZI76"/>
<dbReference type="InterPro" id="IPR054484">
    <property type="entry name" value="ComC_SSD"/>
</dbReference>
<dbReference type="Gene3D" id="3.80.10.10">
    <property type="entry name" value="Ribonuclease Inhibitor"/>
    <property type="match status" value="1"/>
</dbReference>
<feature type="chain" id="PRO_5007593341" evidence="2">
    <location>
        <begin position="23"/>
        <end position="1002"/>
    </location>
</feature>
<organism evidence="5 6">
    <name type="scientific">Tieghemostelium lacteum</name>
    <name type="common">Slime mold</name>
    <name type="synonym">Dictyostelium lacteum</name>
    <dbReference type="NCBI Taxonomy" id="361077"/>
    <lineage>
        <taxon>Eukaryota</taxon>
        <taxon>Amoebozoa</taxon>
        <taxon>Evosea</taxon>
        <taxon>Eumycetozoa</taxon>
        <taxon>Dictyostelia</taxon>
        <taxon>Dictyosteliales</taxon>
        <taxon>Raperosteliaceae</taxon>
        <taxon>Tieghemostelium</taxon>
    </lineage>
</organism>
<keyword evidence="2" id="KW-0732">Signal</keyword>
<evidence type="ECO:0000259" key="3">
    <source>
        <dbReference type="Pfam" id="PF22933"/>
    </source>
</evidence>
<keyword evidence="1" id="KW-0812">Transmembrane</keyword>
<evidence type="ECO:0000256" key="1">
    <source>
        <dbReference type="SAM" id="Phobius"/>
    </source>
</evidence>